<dbReference type="EMBL" id="KZ613774">
    <property type="protein sequence ID" value="PMD64020.1"/>
    <property type="molecule type" value="Genomic_DNA"/>
</dbReference>
<dbReference type="InterPro" id="IPR010730">
    <property type="entry name" value="HET"/>
</dbReference>
<dbReference type="STRING" id="1095630.A0A2J6TLX3"/>
<dbReference type="InParanoid" id="A0A2J6TLX3"/>
<dbReference type="InterPro" id="IPR052895">
    <property type="entry name" value="HetReg/Transcr_Mod"/>
</dbReference>
<accession>A0A2J6TLX3</accession>
<feature type="domain" description="Heterokaryon incompatibility" evidence="1">
    <location>
        <begin position="81"/>
        <end position="222"/>
    </location>
</feature>
<evidence type="ECO:0000313" key="3">
    <source>
        <dbReference type="Proteomes" id="UP000235371"/>
    </source>
</evidence>
<proteinExistence type="predicted"/>
<protein>
    <recommendedName>
        <fullName evidence="1">Heterokaryon incompatibility domain-containing protein</fullName>
    </recommendedName>
</protein>
<dbReference type="GeneID" id="36590702"/>
<dbReference type="Proteomes" id="UP000235371">
    <property type="component" value="Unassembled WGS sequence"/>
</dbReference>
<name>A0A2J6TLX3_9HELO</name>
<organism evidence="2 3">
    <name type="scientific">Hyaloscypha bicolor E</name>
    <dbReference type="NCBI Taxonomy" id="1095630"/>
    <lineage>
        <taxon>Eukaryota</taxon>
        <taxon>Fungi</taxon>
        <taxon>Dikarya</taxon>
        <taxon>Ascomycota</taxon>
        <taxon>Pezizomycotina</taxon>
        <taxon>Leotiomycetes</taxon>
        <taxon>Helotiales</taxon>
        <taxon>Hyaloscyphaceae</taxon>
        <taxon>Hyaloscypha</taxon>
        <taxon>Hyaloscypha bicolor</taxon>
    </lineage>
</organism>
<dbReference type="PANTHER" id="PTHR24148:SF64">
    <property type="entry name" value="HETEROKARYON INCOMPATIBILITY DOMAIN-CONTAINING PROTEIN"/>
    <property type="match status" value="1"/>
</dbReference>
<evidence type="ECO:0000313" key="2">
    <source>
        <dbReference type="EMBL" id="PMD64020.1"/>
    </source>
</evidence>
<reference evidence="2 3" key="1">
    <citation type="submission" date="2016-04" db="EMBL/GenBank/DDBJ databases">
        <title>A degradative enzymes factory behind the ericoid mycorrhizal symbiosis.</title>
        <authorList>
            <consortium name="DOE Joint Genome Institute"/>
            <person name="Martino E."/>
            <person name="Morin E."/>
            <person name="Grelet G."/>
            <person name="Kuo A."/>
            <person name="Kohler A."/>
            <person name="Daghino S."/>
            <person name="Barry K."/>
            <person name="Choi C."/>
            <person name="Cichocki N."/>
            <person name="Clum A."/>
            <person name="Copeland A."/>
            <person name="Hainaut M."/>
            <person name="Haridas S."/>
            <person name="Labutti K."/>
            <person name="Lindquist E."/>
            <person name="Lipzen A."/>
            <person name="Khouja H.-R."/>
            <person name="Murat C."/>
            <person name="Ohm R."/>
            <person name="Olson A."/>
            <person name="Spatafora J."/>
            <person name="Veneault-Fourrey C."/>
            <person name="Henrissat B."/>
            <person name="Grigoriev I."/>
            <person name="Martin F."/>
            <person name="Perotto S."/>
        </authorList>
    </citation>
    <scope>NUCLEOTIDE SEQUENCE [LARGE SCALE GENOMIC DNA]</scope>
    <source>
        <strain evidence="2 3">E</strain>
    </source>
</reference>
<dbReference type="AlphaFoldDB" id="A0A2J6TLX3"/>
<sequence>MTFGFGANIVTDRVIKNHSTNKKWVNRYREYEYRQLDHPKDIRVLELAPGAPNDPLRARIIHISHIPGTTEHGILGWSMQYDALSYVWGRTSDNMSSYIILDDKYALSVVPNLDVALRRFRSPTVPRILWVDAICINQQSVEERGTQITLMLDVYARAENVQIWLGTASKDNAMGMEVLKYLAQNTLHELSPWDQMPEVEFFSALNGILQRGWFQRLWVVQEACVSRKAIMTCGNDSFQWENNPSQILKFIRRIKYAVISPQWEQAGLSQVNMDIFLQLLDLQVQHIERQRGEILRPAPDILDIAYSTRHRQAVDRRDKLFAIMGLVDQSDRTFFRPDYSMEVEKVFKGLLDSIEI</sequence>
<dbReference type="Pfam" id="PF06985">
    <property type="entry name" value="HET"/>
    <property type="match status" value="1"/>
</dbReference>
<gene>
    <name evidence="2" type="ORF">K444DRAFT_626251</name>
</gene>
<evidence type="ECO:0000259" key="1">
    <source>
        <dbReference type="Pfam" id="PF06985"/>
    </source>
</evidence>
<dbReference type="RefSeq" id="XP_024740924.1">
    <property type="nucleotide sequence ID" value="XM_024882625.1"/>
</dbReference>
<keyword evidence="3" id="KW-1185">Reference proteome</keyword>
<dbReference type="PANTHER" id="PTHR24148">
    <property type="entry name" value="ANKYRIN REPEAT DOMAIN-CONTAINING PROTEIN 39 HOMOLOG-RELATED"/>
    <property type="match status" value="1"/>
</dbReference>
<dbReference type="OrthoDB" id="5571888at2759"/>